<dbReference type="HOGENOM" id="CLU_600970_0_0_0"/>
<accession>C9RNN2</accession>
<evidence type="ECO:0000313" key="6">
    <source>
        <dbReference type="Proteomes" id="UP000001497"/>
    </source>
</evidence>
<dbReference type="KEGG" id="fsu:Fisuc_0869"/>
<reference evidence="4" key="3">
    <citation type="submission" date="2010-08" db="EMBL/GenBank/DDBJ databases">
        <authorList>
            <person name="Durkin A.S."/>
            <person name="Nelson K.E."/>
            <person name="Morrison M."/>
            <person name="Forsberg C.W."/>
            <person name="Wilson D.B."/>
            <person name="Russell J.B."/>
            <person name="Cann I.K.O."/>
            <person name="Mackie R.I."/>
            <person name="White B.A."/>
        </authorList>
    </citation>
    <scope>NUCLEOTIDE SEQUENCE</scope>
    <source>
        <strain evidence="4">S85</strain>
    </source>
</reference>
<dbReference type="Gene3D" id="2.30.42.10">
    <property type="match status" value="1"/>
</dbReference>
<dbReference type="STRING" id="59374.FSU_1315"/>
<dbReference type="OrthoDB" id="9812068at2"/>
<feature type="domain" description="Tail specific protease" evidence="2">
    <location>
        <begin position="184"/>
        <end position="393"/>
    </location>
</feature>
<keyword evidence="6" id="KW-1185">Reference proteome</keyword>
<dbReference type="KEGG" id="fsc:FSU_1315"/>
<dbReference type="PROSITE" id="PS51257">
    <property type="entry name" value="PROKAR_LIPOPROTEIN"/>
    <property type="match status" value="1"/>
</dbReference>
<protein>
    <submittedName>
        <fullName evidence="4">Carboxyl-terminal protease family protein</fullName>
    </submittedName>
    <submittedName>
        <fullName evidence="3">Peptidase S41</fullName>
    </submittedName>
</protein>
<dbReference type="GO" id="GO:0006508">
    <property type="term" value="P:proteolysis"/>
    <property type="evidence" value="ECO:0007669"/>
    <property type="project" value="UniProtKB-KW"/>
</dbReference>
<dbReference type="CDD" id="cd06567">
    <property type="entry name" value="Peptidase_S41"/>
    <property type="match status" value="1"/>
</dbReference>
<dbReference type="PANTHER" id="PTHR32060">
    <property type="entry name" value="TAIL-SPECIFIC PROTEASE"/>
    <property type="match status" value="1"/>
</dbReference>
<keyword evidence="1" id="KW-0732">Signal</keyword>
<dbReference type="PANTHER" id="PTHR32060:SF22">
    <property type="entry name" value="CARBOXYL-TERMINAL-PROCESSING PEPTIDASE 3, CHLOROPLASTIC"/>
    <property type="match status" value="1"/>
</dbReference>
<gene>
    <name evidence="3" type="ordered locus">Fisuc_0869</name>
    <name evidence="4" type="ordered locus">FSU_1315</name>
</gene>
<reference evidence="3 6" key="1">
    <citation type="submission" date="2009-10" db="EMBL/GenBank/DDBJ databases">
        <title>Complete sequence of Fibrobacter succinogenes subsp. succinogenes S85.</title>
        <authorList>
            <consortium name="US DOE Joint Genome Institute"/>
            <person name="Lucas S."/>
            <person name="Copeland A."/>
            <person name="Lapidus A."/>
            <person name="Glavina del Rio T."/>
            <person name="Tice H."/>
            <person name="Bruce D."/>
            <person name="Goodwin L."/>
            <person name="Pitluck S."/>
            <person name="Chertkov O."/>
            <person name="Detter J.C."/>
            <person name="Han C."/>
            <person name="Tapia R."/>
            <person name="Larimer F."/>
            <person name="Land M."/>
            <person name="Hauser L."/>
            <person name="Kyrpides N."/>
            <person name="Mikhailova N."/>
            <person name="Weimer P.J."/>
            <person name="Stevenson D.M."/>
            <person name="Boyum J."/>
            <person name="Brumm P.I."/>
            <person name="Mead D."/>
        </authorList>
    </citation>
    <scope>NUCLEOTIDE SEQUENCE [LARGE SCALE GENOMIC DNA]</scope>
    <source>
        <strain evidence="6">ATCC 19169 / S85</strain>
        <strain evidence="3">S85</strain>
    </source>
</reference>
<dbReference type="SUPFAM" id="SSF52096">
    <property type="entry name" value="ClpP/crotonase"/>
    <property type="match status" value="1"/>
</dbReference>
<organism evidence="4 5">
    <name type="scientific">Fibrobacter succinogenes (strain ATCC 19169 / S85)</name>
    <dbReference type="NCBI Taxonomy" id="59374"/>
    <lineage>
        <taxon>Bacteria</taxon>
        <taxon>Pseudomonadati</taxon>
        <taxon>Fibrobacterota</taxon>
        <taxon>Fibrobacteria</taxon>
        <taxon>Fibrobacterales</taxon>
        <taxon>Fibrobacteraceae</taxon>
        <taxon>Fibrobacter</taxon>
    </lineage>
</organism>
<evidence type="ECO:0000256" key="1">
    <source>
        <dbReference type="SAM" id="SignalP"/>
    </source>
</evidence>
<feature type="signal peptide" evidence="1">
    <location>
        <begin position="1"/>
        <end position="31"/>
    </location>
</feature>
<dbReference type="eggNOG" id="COG0793">
    <property type="taxonomic scope" value="Bacteria"/>
</dbReference>
<dbReference type="GO" id="GO:0004175">
    <property type="term" value="F:endopeptidase activity"/>
    <property type="evidence" value="ECO:0007669"/>
    <property type="project" value="TreeGrafter"/>
</dbReference>
<dbReference type="Gene3D" id="3.90.226.10">
    <property type="entry name" value="2-enoyl-CoA Hydratase, Chain A, domain 1"/>
    <property type="match status" value="1"/>
</dbReference>
<reference evidence="5" key="2">
    <citation type="submission" date="2010-08" db="EMBL/GenBank/DDBJ databases">
        <title>Complete sequence of Fibrobacter succinogenes subsp. succinogenes S85.</title>
        <authorList>
            <person name="Durkin A.S."/>
            <person name="Nelson K.E."/>
            <person name="Morrison M."/>
            <person name="Forsberg C.W."/>
            <person name="Wilson D.B."/>
            <person name="Russell J.B."/>
            <person name="Cann I.K.O."/>
            <person name="Mackie R.I."/>
            <person name="White B.A."/>
        </authorList>
    </citation>
    <scope>NUCLEOTIDE SEQUENCE [LARGE SCALE GENOMIC DNA]</scope>
    <source>
        <strain evidence="5">ATCC 19169 / S85</strain>
    </source>
</reference>
<dbReference type="SMART" id="SM00245">
    <property type="entry name" value="TSPc"/>
    <property type="match status" value="1"/>
</dbReference>
<dbReference type="GO" id="GO:0008236">
    <property type="term" value="F:serine-type peptidase activity"/>
    <property type="evidence" value="ECO:0007669"/>
    <property type="project" value="InterPro"/>
</dbReference>
<dbReference type="AlphaFoldDB" id="C9RNN2"/>
<dbReference type="RefSeq" id="WP_014545619.1">
    <property type="nucleotide sequence ID" value="NC_013410.1"/>
</dbReference>
<keyword evidence="4" id="KW-0378">Hydrolase</keyword>
<dbReference type="InterPro" id="IPR029045">
    <property type="entry name" value="ClpP/crotonase-like_dom_sf"/>
</dbReference>
<dbReference type="Proteomes" id="UP000000517">
    <property type="component" value="Chromosome"/>
</dbReference>
<keyword evidence="4" id="KW-0645">Protease</keyword>
<name>C9RNN2_FIBSS</name>
<dbReference type="InterPro" id="IPR005151">
    <property type="entry name" value="Tail-specific_protease"/>
</dbReference>
<dbReference type="InterPro" id="IPR036034">
    <property type="entry name" value="PDZ_sf"/>
</dbReference>
<evidence type="ECO:0000313" key="4">
    <source>
        <dbReference type="EMBL" id="ADL25311.1"/>
    </source>
</evidence>
<evidence type="ECO:0000313" key="3">
    <source>
        <dbReference type="EMBL" id="ACX74478.1"/>
    </source>
</evidence>
<evidence type="ECO:0000313" key="5">
    <source>
        <dbReference type="Proteomes" id="UP000000517"/>
    </source>
</evidence>
<sequence length="452" mass="50090">MNSQTKFVRHFFKFFSPASRLASLVFILLLAACSDFFHPVKSTPKPKSEYAFNYWLLQNVYMYEDELPNLQEDGDSVQILYTTLKDPYTRYIPPANSNQAITQLNTSLVEGDVGMRYLYNWSNEYPISIDRVYPKGPAGRAGVPRHGNILKANDIELSGETAATVYDSILNYSKNIDILVAHNGDTTAYKLEKETVYAPTVFVDTLFENSDEGYPGLIFIAIEGFKLNTADQKKGTYGELKAYLDSTTSDKRVRVLDLRGNPGGHVSQCISMADLFVSKGTLSTKRSRTLDADGKSVIHTSSEKAKAGDIGESGKYIILANRGSASASEIFISAVTELTDIPLVGTRTYGKGIGQTTFHTYAGGLAIITNYEFLTPKGNSYHGEGITPKYECTNTVGEVCASKIAHDLYGVKTPYQEVKALAKPYREMKDDINEFDGGAIEWEEGNFVPYRF</sequence>
<dbReference type="EMBL" id="CP002158">
    <property type="protein sequence ID" value="ADL25311.1"/>
    <property type="molecule type" value="Genomic_DNA"/>
</dbReference>
<dbReference type="SUPFAM" id="SSF50156">
    <property type="entry name" value="PDZ domain-like"/>
    <property type="match status" value="1"/>
</dbReference>
<proteinExistence type="predicted"/>
<evidence type="ECO:0000259" key="2">
    <source>
        <dbReference type="SMART" id="SM00245"/>
    </source>
</evidence>
<feature type="chain" id="PRO_5003001780" evidence="1">
    <location>
        <begin position="32"/>
        <end position="452"/>
    </location>
</feature>
<dbReference type="Pfam" id="PF03572">
    <property type="entry name" value="Peptidase_S41"/>
    <property type="match status" value="1"/>
</dbReference>
<dbReference type="PATRIC" id="fig|59374.8.peg.1268"/>
<dbReference type="EMBL" id="CP001792">
    <property type="protein sequence ID" value="ACX74478.1"/>
    <property type="molecule type" value="Genomic_DNA"/>
</dbReference>
<dbReference type="Proteomes" id="UP000001497">
    <property type="component" value="Chromosome"/>
</dbReference>